<dbReference type="AlphaFoldDB" id="A0A2V0P7V4"/>
<protein>
    <recommendedName>
        <fullName evidence="3">Fungal lipase-type domain-containing protein</fullName>
    </recommendedName>
</protein>
<dbReference type="Gene3D" id="3.40.50.1820">
    <property type="entry name" value="alpha/beta hydrolase"/>
    <property type="match status" value="1"/>
</dbReference>
<dbReference type="EMBL" id="BDRX01000072">
    <property type="protein sequence ID" value="GBF95954.1"/>
    <property type="molecule type" value="Genomic_DNA"/>
</dbReference>
<dbReference type="Proteomes" id="UP000247498">
    <property type="component" value="Unassembled WGS sequence"/>
</dbReference>
<evidence type="ECO:0000313" key="5">
    <source>
        <dbReference type="Proteomes" id="UP000247498"/>
    </source>
</evidence>
<evidence type="ECO:0000313" key="4">
    <source>
        <dbReference type="EMBL" id="GBF95954.1"/>
    </source>
</evidence>
<dbReference type="SUPFAM" id="SSF53474">
    <property type="entry name" value="alpha/beta-Hydrolases"/>
    <property type="match status" value="1"/>
</dbReference>
<sequence>MSAAVRAGRRAAAHRRSHCGCAALALAALAALALLAAPRPAAAADADALAAAVGQGRAFAAAIFNETDPAAQELRSRAAGPSQEGADTVDILQICPAVKLINALPKSDNRPSGNQLLCVMIDVGERLVLALPSISCPPNKTGETGYGRQTPPPTQGRDGSAAPRPLTALAPPPDDFSGPALADVLKAEGPTYAWLWGNIQNIYAYWACSKKNGGSLDGFLMPQGWTPVGGDASDPGVVYVGTRPYMGFMEIVTGSLWAPVKAALDAEVVRGGATEIVFSGHSQGAALANILAYAAKNYLKSKGKAKQVVGAVGFATPSVGDSVFTKAFKAQVNARNLLFKNDLVRGA</sequence>
<dbReference type="Pfam" id="PF01764">
    <property type="entry name" value="Lipase_3"/>
    <property type="match status" value="1"/>
</dbReference>
<evidence type="ECO:0000256" key="1">
    <source>
        <dbReference type="SAM" id="MobiDB-lite"/>
    </source>
</evidence>
<accession>A0A2V0P7V4</accession>
<feature type="signal peptide" evidence="2">
    <location>
        <begin position="1"/>
        <end position="43"/>
    </location>
</feature>
<organism evidence="4 5">
    <name type="scientific">Raphidocelis subcapitata</name>
    <dbReference type="NCBI Taxonomy" id="307507"/>
    <lineage>
        <taxon>Eukaryota</taxon>
        <taxon>Viridiplantae</taxon>
        <taxon>Chlorophyta</taxon>
        <taxon>core chlorophytes</taxon>
        <taxon>Chlorophyceae</taxon>
        <taxon>CS clade</taxon>
        <taxon>Sphaeropleales</taxon>
        <taxon>Selenastraceae</taxon>
        <taxon>Raphidocelis</taxon>
    </lineage>
</organism>
<evidence type="ECO:0000256" key="2">
    <source>
        <dbReference type="SAM" id="SignalP"/>
    </source>
</evidence>
<dbReference type="GO" id="GO:0006629">
    <property type="term" value="P:lipid metabolic process"/>
    <property type="evidence" value="ECO:0007669"/>
    <property type="project" value="InterPro"/>
</dbReference>
<keyword evidence="5" id="KW-1185">Reference proteome</keyword>
<name>A0A2V0P7V4_9CHLO</name>
<comment type="caution">
    <text evidence="4">The sequence shown here is derived from an EMBL/GenBank/DDBJ whole genome shotgun (WGS) entry which is preliminary data.</text>
</comment>
<feature type="domain" description="Fungal lipase-type" evidence="3">
    <location>
        <begin position="245"/>
        <end position="338"/>
    </location>
</feature>
<feature type="chain" id="PRO_5016028228" description="Fungal lipase-type domain-containing protein" evidence="2">
    <location>
        <begin position="44"/>
        <end position="347"/>
    </location>
</feature>
<feature type="region of interest" description="Disordered" evidence="1">
    <location>
        <begin position="139"/>
        <end position="173"/>
    </location>
</feature>
<gene>
    <name evidence="4" type="ORF">Rsub_08077</name>
</gene>
<dbReference type="InterPro" id="IPR002921">
    <property type="entry name" value="Fungal_lipase-type"/>
</dbReference>
<keyword evidence="2" id="KW-0732">Signal</keyword>
<reference evidence="4 5" key="1">
    <citation type="journal article" date="2018" name="Sci. Rep.">
        <title>Raphidocelis subcapitata (=Pseudokirchneriella subcapitata) provides an insight into genome evolution and environmental adaptations in the Sphaeropleales.</title>
        <authorList>
            <person name="Suzuki S."/>
            <person name="Yamaguchi H."/>
            <person name="Nakajima N."/>
            <person name="Kawachi M."/>
        </authorList>
    </citation>
    <scope>NUCLEOTIDE SEQUENCE [LARGE SCALE GENOMIC DNA]</scope>
    <source>
        <strain evidence="4 5">NIES-35</strain>
    </source>
</reference>
<dbReference type="OrthoDB" id="508212at2759"/>
<proteinExistence type="predicted"/>
<evidence type="ECO:0000259" key="3">
    <source>
        <dbReference type="Pfam" id="PF01764"/>
    </source>
</evidence>
<dbReference type="InterPro" id="IPR029058">
    <property type="entry name" value="AB_hydrolase_fold"/>
</dbReference>
<dbReference type="InParanoid" id="A0A2V0P7V4"/>